<dbReference type="GO" id="GO:0046872">
    <property type="term" value="F:metal ion binding"/>
    <property type="evidence" value="ECO:0007669"/>
    <property type="project" value="UniProtKB-KW"/>
</dbReference>
<accession>A0A9D2M4B4</accession>
<feature type="domain" description="Sulfatase N-terminal" evidence="4">
    <location>
        <begin position="4"/>
        <end position="343"/>
    </location>
</feature>
<dbReference type="PANTHER" id="PTHR45953">
    <property type="entry name" value="IDURONATE 2-SULFATASE"/>
    <property type="match status" value="1"/>
</dbReference>
<sequence length="476" mass="53873">MSGKNLLFVFADQWRRMAMGCAGQDPVLTPRMDAFAAQSMYCTDATSSFPLCSPHRASLFTGRWPQTTGMFTNCKPGLSVRLRDEEICIGEVMKENGYRTAYIGKWHLDEPEINHSQEPLSGARDWDAYTPPGIRRHGFDYWYAYNTCDTHLTPHYWTDSPNPIRVEQWSPEHETDVAIRYLQDAAQKEQPFALFVSWNPPHSPYHFVPEKYRQLYKDLKFPVRDNVDAERLHYHTPEASKMTEEDLRQATRDYFAAVSGLDEQFGRLLDSLKELGLDENTIVVLTADHGDMMGSHGLMAKHVWYEESIGIPMVVGGAGIPQGTCGKVIGSADVAPTLLDLLDLPIPNTMEGQSAAKELLTGAACEDSFTYLYACPGGLALLEPLQQAGIDPKSMGWRGIRSKRYTYIVDAGYTPDSPMQRLLYDLQQDPMQKEPKKLRRAADCPEAEALERYLSEWLEREQDPFLPKLNKESSVL</sequence>
<dbReference type="SUPFAM" id="SSF53649">
    <property type="entry name" value="Alkaline phosphatase-like"/>
    <property type="match status" value="1"/>
</dbReference>
<comment type="caution">
    <text evidence="5">The sequence shown here is derived from an EMBL/GenBank/DDBJ whole genome shotgun (WGS) entry which is preliminary data.</text>
</comment>
<dbReference type="InterPro" id="IPR017850">
    <property type="entry name" value="Alkaline_phosphatase_core_sf"/>
</dbReference>
<dbReference type="GO" id="GO:0005737">
    <property type="term" value="C:cytoplasm"/>
    <property type="evidence" value="ECO:0007669"/>
    <property type="project" value="TreeGrafter"/>
</dbReference>
<dbReference type="AlphaFoldDB" id="A0A9D2M4B4"/>
<comment type="similarity">
    <text evidence="1">Belongs to the sulfatase family.</text>
</comment>
<dbReference type="InterPro" id="IPR024607">
    <property type="entry name" value="Sulfatase_CS"/>
</dbReference>
<evidence type="ECO:0000256" key="2">
    <source>
        <dbReference type="ARBA" id="ARBA00022723"/>
    </source>
</evidence>
<dbReference type="Gene3D" id="3.40.720.10">
    <property type="entry name" value="Alkaline Phosphatase, subunit A"/>
    <property type="match status" value="1"/>
</dbReference>
<dbReference type="PROSITE" id="PS00149">
    <property type="entry name" value="SULFATASE_2"/>
    <property type="match status" value="1"/>
</dbReference>
<evidence type="ECO:0000256" key="1">
    <source>
        <dbReference type="ARBA" id="ARBA00008779"/>
    </source>
</evidence>
<evidence type="ECO:0000313" key="6">
    <source>
        <dbReference type="Proteomes" id="UP000824209"/>
    </source>
</evidence>
<evidence type="ECO:0000256" key="3">
    <source>
        <dbReference type="ARBA" id="ARBA00022801"/>
    </source>
</evidence>
<dbReference type="Gene3D" id="3.30.1120.10">
    <property type="match status" value="1"/>
</dbReference>
<organism evidence="5 6">
    <name type="scientific">Candidatus Ruthenibacterium avium</name>
    <dbReference type="NCBI Taxonomy" id="2838751"/>
    <lineage>
        <taxon>Bacteria</taxon>
        <taxon>Bacillati</taxon>
        <taxon>Bacillota</taxon>
        <taxon>Clostridia</taxon>
        <taxon>Eubacteriales</taxon>
        <taxon>Oscillospiraceae</taxon>
        <taxon>Ruthenibacterium</taxon>
    </lineage>
</organism>
<proteinExistence type="inferred from homology"/>
<dbReference type="GO" id="GO:0008484">
    <property type="term" value="F:sulfuric ester hydrolase activity"/>
    <property type="evidence" value="ECO:0007669"/>
    <property type="project" value="TreeGrafter"/>
</dbReference>
<reference evidence="5" key="1">
    <citation type="journal article" date="2021" name="PeerJ">
        <title>Extensive microbial diversity within the chicken gut microbiome revealed by metagenomics and culture.</title>
        <authorList>
            <person name="Gilroy R."/>
            <person name="Ravi A."/>
            <person name="Getino M."/>
            <person name="Pursley I."/>
            <person name="Horton D.L."/>
            <person name="Alikhan N.F."/>
            <person name="Baker D."/>
            <person name="Gharbi K."/>
            <person name="Hall N."/>
            <person name="Watson M."/>
            <person name="Adriaenssens E.M."/>
            <person name="Foster-Nyarko E."/>
            <person name="Jarju S."/>
            <person name="Secka A."/>
            <person name="Antonio M."/>
            <person name="Oren A."/>
            <person name="Chaudhuri R.R."/>
            <person name="La Ragione R."/>
            <person name="Hildebrand F."/>
            <person name="Pallen M.J."/>
        </authorList>
    </citation>
    <scope>NUCLEOTIDE SEQUENCE</scope>
    <source>
        <strain evidence="5">ChiBcec8-14828</strain>
    </source>
</reference>
<name>A0A9D2M4B4_9FIRM</name>
<gene>
    <name evidence="5" type="ORF">H9943_10365</name>
</gene>
<reference evidence="5" key="2">
    <citation type="submission" date="2021-04" db="EMBL/GenBank/DDBJ databases">
        <authorList>
            <person name="Gilroy R."/>
        </authorList>
    </citation>
    <scope>NUCLEOTIDE SEQUENCE</scope>
    <source>
        <strain evidence="5">ChiBcec8-14828</strain>
    </source>
</reference>
<keyword evidence="2" id="KW-0479">Metal-binding</keyword>
<keyword evidence="3" id="KW-0378">Hydrolase</keyword>
<dbReference type="InterPro" id="IPR000917">
    <property type="entry name" value="Sulfatase_N"/>
</dbReference>
<evidence type="ECO:0000259" key="4">
    <source>
        <dbReference type="Pfam" id="PF00884"/>
    </source>
</evidence>
<dbReference type="PANTHER" id="PTHR45953:SF1">
    <property type="entry name" value="IDURONATE 2-SULFATASE"/>
    <property type="match status" value="1"/>
</dbReference>
<dbReference type="Pfam" id="PF00884">
    <property type="entry name" value="Sulfatase"/>
    <property type="match status" value="1"/>
</dbReference>
<dbReference type="Proteomes" id="UP000824209">
    <property type="component" value="Unassembled WGS sequence"/>
</dbReference>
<dbReference type="EMBL" id="DWYA01000094">
    <property type="protein sequence ID" value="HJB40782.1"/>
    <property type="molecule type" value="Genomic_DNA"/>
</dbReference>
<dbReference type="CDD" id="cd16034">
    <property type="entry name" value="sulfatase_like"/>
    <property type="match status" value="1"/>
</dbReference>
<evidence type="ECO:0000313" key="5">
    <source>
        <dbReference type="EMBL" id="HJB40782.1"/>
    </source>
</evidence>
<protein>
    <submittedName>
        <fullName evidence="5">Sulfatase</fullName>
    </submittedName>
</protein>